<dbReference type="PATRIC" id="fig|1299334.3.peg.2777"/>
<comment type="function">
    <text evidence="1">Could be involved in insertion of integral membrane proteins into the membrane.</text>
</comment>
<dbReference type="EMBL" id="JAOB01000029">
    <property type="protein sequence ID" value="EUA56629.1"/>
    <property type="molecule type" value="Genomic_DNA"/>
</dbReference>
<organism evidence="3">
    <name type="scientific">Mycobacterium xenopi 4042</name>
    <dbReference type="NCBI Taxonomy" id="1299334"/>
    <lineage>
        <taxon>Bacteria</taxon>
        <taxon>Bacillati</taxon>
        <taxon>Actinomycetota</taxon>
        <taxon>Actinomycetes</taxon>
        <taxon>Mycobacteriales</taxon>
        <taxon>Mycobacteriaceae</taxon>
        <taxon>Mycobacterium</taxon>
    </lineage>
</organism>
<dbReference type="PANTHER" id="PTHR33383">
    <property type="entry name" value="MEMBRANE PROTEIN INSERTION EFFICIENCY FACTOR-RELATED"/>
    <property type="match status" value="1"/>
</dbReference>
<proteinExistence type="inferred from homology"/>
<dbReference type="NCBIfam" id="TIGR00278">
    <property type="entry name" value="membrane protein insertion efficiency factor YidD"/>
    <property type="match status" value="1"/>
</dbReference>
<comment type="subcellular location">
    <subcellularLocation>
        <location evidence="1">Cell membrane</location>
        <topology evidence="1">Peripheral membrane protein</topology>
        <orientation evidence="1">Cytoplasmic side</orientation>
    </subcellularLocation>
</comment>
<protein>
    <recommendedName>
        <fullName evidence="1">Putative membrane protein insertion efficiency factor</fullName>
    </recommendedName>
</protein>
<dbReference type="Pfam" id="PF01809">
    <property type="entry name" value="YidD"/>
    <property type="match status" value="1"/>
</dbReference>
<sequence>MVARGLIFLIQLYRHMISPLRPPTCRFIPTCSQYAVDALSEHGLVRGSWLALTRLAKCGPWHQGGWDPIPERGHSETTVPMMAGTPARSEGRVRPLFDWFSLDIIYYPVSAIMWLWYKAFGFVLGRRTSSPGRWR</sequence>
<keyword evidence="2" id="KW-1133">Transmembrane helix</keyword>
<evidence type="ECO:0000313" key="3">
    <source>
        <dbReference type="EMBL" id="EUA56629.1"/>
    </source>
</evidence>
<keyword evidence="2" id="KW-0812">Transmembrane</keyword>
<dbReference type="GO" id="GO:0005886">
    <property type="term" value="C:plasma membrane"/>
    <property type="evidence" value="ECO:0007669"/>
    <property type="project" value="UniProtKB-SubCell"/>
</dbReference>
<dbReference type="AlphaFoldDB" id="X8CKJ1"/>
<keyword evidence="1 2" id="KW-0472">Membrane</keyword>
<dbReference type="SMART" id="SM01234">
    <property type="entry name" value="Haemolytic"/>
    <property type="match status" value="1"/>
</dbReference>
<dbReference type="InterPro" id="IPR002696">
    <property type="entry name" value="Membr_insert_effic_factor_YidD"/>
</dbReference>
<accession>X8CKJ1</accession>
<reference evidence="3" key="1">
    <citation type="submission" date="2014-01" db="EMBL/GenBank/DDBJ databases">
        <authorList>
            <person name="Brown-Elliot B."/>
            <person name="Wallace R."/>
            <person name="Lenaerts A."/>
            <person name="Ordway D."/>
            <person name="DeGroote M.A."/>
            <person name="Parker T."/>
            <person name="Sizemore C."/>
            <person name="Tallon L.J."/>
            <person name="Sadzewicz L.K."/>
            <person name="Sengamalay N."/>
            <person name="Fraser C.M."/>
            <person name="Hine E."/>
            <person name="Shefchek K.A."/>
            <person name="Das S.P."/>
            <person name="Tettelin H."/>
        </authorList>
    </citation>
    <scope>NUCLEOTIDE SEQUENCE [LARGE SCALE GENOMIC DNA]</scope>
    <source>
        <strain evidence="3">4042</strain>
    </source>
</reference>
<feature type="transmembrane region" description="Helical" evidence="2">
    <location>
        <begin position="104"/>
        <end position="125"/>
    </location>
</feature>
<evidence type="ECO:0000256" key="2">
    <source>
        <dbReference type="SAM" id="Phobius"/>
    </source>
</evidence>
<dbReference type="PANTHER" id="PTHR33383:SF1">
    <property type="entry name" value="MEMBRANE PROTEIN INSERTION EFFICIENCY FACTOR-RELATED"/>
    <property type="match status" value="1"/>
</dbReference>
<comment type="similarity">
    <text evidence="1">Belongs to the UPF0161 family.</text>
</comment>
<keyword evidence="1" id="KW-1003">Cell membrane</keyword>
<name>X8CKJ1_MYCXE</name>
<evidence type="ECO:0000256" key="1">
    <source>
        <dbReference type="HAMAP-Rule" id="MF_00386"/>
    </source>
</evidence>
<gene>
    <name evidence="3" type="ORF">I553_8677</name>
</gene>
<comment type="caution">
    <text evidence="3">The sequence shown here is derived from an EMBL/GenBank/DDBJ whole genome shotgun (WGS) entry which is preliminary data.</text>
</comment>
<dbReference type="HAMAP" id="MF_00386">
    <property type="entry name" value="UPF0161_YidD"/>
    <property type="match status" value="1"/>
</dbReference>